<dbReference type="PANTHER" id="PTHR16528">
    <property type="entry name" value="GOLGI-ASSOCIATED PDZ AND COILED-COIL MOTIF-CONTAINING"/>
    <property type="match status" value="1"/>
</dbReference>
<dbReference type="Pfam" id="PF00595">
    <property type="entry name" value="PDZ"/>
    <property type="match status" value="1"/>
</dbReference>
<feature type="compositionally biased region" description="Low complexity" evidence="1">
    <location>
        <begin position="261"/>
        <end position="282"/>
    </location>
</feature>
<keyword evidence="4" id="KW-1185">Reference proteome</keyword>
<dbReference type="InterPro" id="IPR001478">
    <property type="entry name" value="PDZ"/>
</dbReference>
<dbReference type="Proteomes" id="UP001163046">
    <property type="component" value="Unassembled WGS sequence"/>
</dbReference>
<dbReference type="GO" id="GO:0016020">
    <property type="term" value="C:membrane"/>
    <property type="evidence" value="ECO:0007669"/>
    <property type="project" value="TreeGrafter"/>
</dbReference>
<dbReference type="CDD" id="cd06800">
    <property type="entry name" value="PDZ_GOPC-like"/>
    <property type="match status" value="1"/>
</dbReference>
<dbReference type="PROSITE" id="PS50106">
    <property type="entry name" value="PDZ"/>
    <property type="match status" value="1"/>
</dbReference>
<organism evidence="3 4">
    <name type="scientific">Desmophyllum pertusum</name>
    <dbReference type="NCBI Taxonomy" id="174260"/>
    <lineage>
        <taxon>Eukaryota</taxon>
        <taxon>Metazoa</taxon>
        <taxon>Cnidaria</taxon>
        <taxon>Anthozoa</taxon>
        <taxon>Hexacorallia</taxon>
        <taxon>Scleractinia</taxon>
        <taxon>Caryophylliina</taxon>
        <taxon>Caryophylliidae</taxon>
        <taxon>Desmophyllum</taxon>
    </lineage>
</organism>
<sequence length="316" mass="33932">MTSCGNQIEAEIHLHRHKTVIRACRGRKDPNHKTPAPPPPQPEAIDEEEDAESKSRKRRGIGEPRTVVINKDKTEGLGISITGGKEHGVPIIISEIHGGLPVDRSGGLYVGDAILAVNGIDLQEAKHSEAVKVLSTVHGEITLEVLYVAPDDSSDDEESWEEDEGQRYSMLGRVEDPASELSNGDVYMTNSKRDSTRNQTSSPNNEHRSPPMSPRAAAPYLPSHPGAAQPVVSISPESAKKYRNPATIPETFSTTVDSRGSHSNSSSRSSSQSSLSLASTLSPHHTGGMNVGRLEPLLQTPSEGDDTGSELFSPTT</sequence>
<evidence type="ECO:0000256" key="1">
    <source>
        <dbReference type="SAM" id="MobiDB-lite"/>
    </source>
</evidence>
<dbReference type="GO" id="GO:0044325">
    <property type="term" value="F:transmembrane transporter binding"/>
    <property type="evidence" value="ECO:0007669"/>
    <property type="project" value="TreeGrafter"/>
</dbReference>
<dbReference type="OrthoDB" id="10063653at2759"/>
<feature type="compositionally biased region" description="Acidic residues" evidence="1">
    <location>
        <begin position="152"/>
        <end position="164"/>
    </location>
</feature>
<dbReference type="EMBL" id="MU825879">
    <property type="protein sequence ID" value="KAJ7385708.1"/>
    <property type="molecule type" value="Genomic_DNA"/>
</dbReference>
<dbReference type="PANTHER" id="PTHR16528:SF2">
    <property type="entry name" value="GOLGI-ASSOCIATED PDZ AND COILED-COIL MOTIF-CONTAINING PROTEIN"/>
    <property type="match status" value="1"/>
</dbReference>
<dbReference type="InterPro" id="IPR036034">
    <property type="entry name" value="PDZ_sf"/>
</dbReference>
<gene>
    <name evidence="3" type="ORF">OS493_013739</name>
</gene>
<feature type="region of interest" description="Disordered" evidence="1">
    <location>
        <begin position="24"/>
        <end position="64"/>
    </location>
</feature>
<proteinExistence type="predicted"/>
<dbReference type="AlphaFoldDB" id="A0A9X0D4S4"/>
<reference evidence="3" key="1">
    <citation type="submission" date="2023-01" db="EMBL/GenBank/DDBJ databases">
        <title>Genome assembly of the deep-sea coral Lophelia pertusa.</title>
        <authorList>
            <person name="Herrera S."/>
            <person name="Cordes E."/>
        </authorList>
    </citation>
    <scope>NUCLEOTIDE SEQUENCE</scope>
    <source>
        <strain evidence="3">USNM1676648</strain>
        <tissue evidence="3">Polyp</tissue>
    </source>
</reference>
<dbReference type="SMART" id="SM00228">
    <property type="entry name" value="PDZ"/>
    <property type="match status" value="1"/>
</dbReference>
<dbReference type="GO" id="GO:0005794">
    <property type="term" value="C:Golgi apparatus"/>
    <property type="evidence" value="ECO:0007669"/>
    <property type="project" value="InterPro"/>
</dbReference>
<evidence type="ECO:0000313" key="4">
    <source>
        <dbReference type="Proteomes" id="UP001163046"/>
    </source>
</evidence>
<comment type="caution">
    <text evidence="3">The sequence shown here is derived from an EMBL/GenBank/DDBJ whole genome shotgun (WGS) entry which is preliminary data.</text>
</comment>
<feature type="domain" description="PDZ" evidence="2">
    <location>
        <begin position="66"/>
        <end position="149"/>
    </location>
</feature>
<feature type="region of interest" description="Disordered" evidence="1">
    <location>
        <begin position="149"/>
        <end position="316"/>
    </location>
</feature>
<dbReference type="InterPro" id="IPR038879">
    <property type="entry name" value="GOPC"/>
</dbReference>
<dbReference type="GO" id="GO:2000009">
    <property type="term" value="P:negative regulation of protein localization to cell surface"/>
    <property type="evidence" value="ECO:0007669"/>
    <property type="project" value="TreeGrafter"/>
</dbReference>
<dbReference type="Gene3D" id="2.30.42.10">
    <property type="match status" value="1"/>
</dbReference>
<protein>
    <recommendedName>
        <fullName evidence="2">PDZ domain-containing protein</fullName>
    </recommendedName>
</protein>
<accession>A0A9X0D4S4</accession>
<dbReference type="GO" id="GO:0030140">
    <property type="term" value="C:trans-Golgi network transport vesicle"/>
    <property type="evidence" value="ECO:0007669"/>
    <property type="project" value="TreeGrafter"/>
</dbReference>
<evidence type="ECO:0000259" key="2">
    <source>
        <dbReference type="PROSITE" id="PS50106"/>
    </source>
</evidence>
<name>A0A9X0D4S4_9CNID</name>
<dbReference type="SUPFAM" id="SSF50156">
    <property type="entry name" value="PDZ domain-like"/>
    <property type="match status" value="1"/>
</dbReference>
<evidence type="ECO:0000313" key="3">
    <source>
        <dbReference type="EMBL" id="KAJ7385708.1"/>
    </source>
</evidence>